<sequence length="200" mass="22240">MTTSTAMDINTFCALSFDIETHFDGGGTAWFVFSKQLQDLLELPEEFDHHEFFDLEDWNLDLIERDDGTKAEIELVSEAGLYMLILMSEAQATQPFKSWVLEIVAPTLAEDGQYAMSEERSVPAPIGYNLSHQDIWSGDLSETGNAIDLAERFLPALRQTGTTDDGVIRVVSGKPQIDQDAFLLAMSKKVIRMAAAKAKT</sequence>
<dbReference type="Proteomes" id="UP001607157">
    <property type="component" value="Unassembled WGS sequence"/>
</dbReference>
<accession>A0ABW7IB90</accession>
<proteinExistence type="predicted"/>
<evidence type="ECO:0000313" key="3">
    <source>
        <dbReference type="Proteomes" id="UP001607157"/>
    </source>
</evidence>
<feature type="domain" description="Bro-N" evidence="1">
    <location>
        <begin position="6"/>
        <end position="112"/>
    </location>
</feature>
<dbReference type="RefSeq" id="WP_377173347.1">
    <property type="nucleotide sequence ID" value="NZ_JBHTJC010000012.1"/>
</dbReference>
<dbReference type="PROSITE" id="PS51750">
    <property type="entry name" value="BRO_N"/>
    <property type="match status" value="1"/>
</dbReference>
<protein>
    <recommendedName>
        <fullName evidence="1">Bro-N domain-containing protein</fullName>
    </recommendedName>
</protein>
<gene>
    <name evidence="2" type="ORF">ACGRVM_16360</name>
</gene>
<dbReference type="InterPro" id="IPR003497">
    <property type="entry name" value="BRO_N_domain"/>
</dbReference>
<dbReference type="EMBL" id="JBIHMM010000011">
    <property type="protein sequence ID" value="MFH0255474.1"/>
    <property type="molecule type" value="Genomic_DNA"/>
</dbReference>
<organism evidence="2 3">
    <name type="scientific">Roseovarius aquimarinus</name>
    <dbReference type="NCBI Taxonomy" id="1229156"/>
    <lineage>
        <taxon>Bacteria</taxon>
        <taxon>Pseudomonadati</taxon>
        <taxon>Pseudomonadota</taxon>
        <taxon>Alphaproteobacteria</taxon>
        <taxon>Rhodobacterales</taxon>
        <taxon>Roseobacteraceae</taxon>
        <taxon>Roseovarius</taxon>
    </lineage>
</organism>
<keyword evidence="3" id="KW-1185">Reference proteome</keyword>
<name>A0ABW7IB90_9RHOB</name>
<reference evidence="2 3" key="1">
    <citation type="submission" date="2024-10" db="EMBL/GenBank/DDBJ databases">
        <authorList>
            <person name="Yang X.-N."/>
        </authorList>
    </citation>
    <scope>NUCLEOTIDE SEQUENCE [LARGE SCALE GENOMIC DNA]</scope>
    <source>
        <strain evidence="2 3">CAU 1059</strain>
    </source>
</reference>
<comment type="caution">
    <text evidence="2">The sequence shown here is derived from an EMBL/GenBank/DDBJ whole genome shotgun (WGS) entry which is preliminary data.</text>
</comment>
<evidence type="ECO:0000259" key="1">
    <source>
        <dbReference type="PROSITE" id="PS51750"/>
    </source>
</evidence>
<evidence type="ECO:0000313" key="2">
    <source>
        <dbReference type="EMBL" id="MFH0255474.1"/>
    </source>
</evidence>